<keyword evidence="1" id="KW-0472">Membrane</keyword>
<dbReference type="AlphaFoldDB" id="A0A9W6M6Y1"/>
<evidence type="ECO:0000313" key="2">
    <source>
        <dbReference type="EMBL" id="GLK00410.1"/>
    </source>
</evidence>
<evidence type="ECO:0000256" key="1">
    <source>
        <dbReference type="SAM" id="Phobius"/>
    </source>
</evidence>
<protein>
    <submittedName>
        <fullName evidence="2">Uncharacterized protein</fullName>
    </submittedName>
</protein>
<evidence type="ECO:0000313" key="3">
    <source>
        <dbReference type="Proteomes" id="UP001142325"/>
    </source>
</evidence>
<dbReference type="EMBL" id="BSET01000001">
    <property type="protein sequence ID" value="GLK00410.1"/>
    <property type="molecule type" value="Genomic_DNA"/>
</dbReference>
<feature type="transmembrane region" description="Helical" evidence="1">
    <location>
        <begin position="47"/>
        <end position="67"/>
    </location>
</feature>
<comment type="caution">
    <text evidence="2">The sequence shown here is derived from an EMBL/GenBank/DDBJ whole genome shotgun (WGS) entry which is preliminary data.</text>
</comment>
<gene>
    <name evidence="2" type="ORF">GCM10017596_01250</name>
</gene>
<reference evidence="2" key="2">
    <citation type="submission" date="2023-01" db="EMBL/GenBank/DDBJ databases">
        <authorList>
            <person name="Sun Q."/>
            <person name="Evtushenko L."/>
        </authorList>
    </citation>
    <scope>NUCLEOTIDE SEQUENCE</scope>
    <source>
        <strain evidence="2">VKM Ac-1958</strain>
    </source>
</reference>
<reference evidence="2" key="1">
    <citation type="journal article" date="2014" name="Int. J. Syst. Evol. Microbiol.">
        <title>Complete genome sequence of Corynebacterium casei LMG S-19264T (=DSM 44701T), isolated from a smear-ripened cheese.</title>
        <authorList>
            <consortium name="US DOE Joint Genome Institute (JGI-PGF)"/>
            <person name="Walter F."/>
            <person name="Albersmeier A."/>
            <person name="Kalinowski J."/>
            <person name="Ruckert C."/>
        </authorList>
    </citation>
    <scope>NUCLEOTIDE SEQUENCE</scope>
    <source>
        <strain evidence="2">VKM Ac-1958</strain>
    </source>
</reference>
<dbReference type="RefSeq" id="WP_204938134.1">
    <property type="nucleotide sequence ID" value="NZ_BAAAUM010000001.1"/>
</dbReference>
<name>A0A9W6M6Y1_9MICO</name>
<keyword evidence="3" id="KW-1185">Reference proteome</keyword>
<organism evidence="2 3">
    <name type="scientific">Microbacterium keratanolyticum</name>
    <dbReference type="NCBI Taxonomy" id="67574"/>
    <lineage>
        <taxon>Bacteria</taxon>
        <taxon>Bacillati</taxon>
        <taxon>Actinomycetota</taxon>
        <taxon>Actinomycetes</taxon>
        <taxon>Micrococcales</taxon>
        <taxon>Microbacteriaceae</taxon>
        <taxon>Microbacterium</taxon>
    </lineage>
</organism>
<keyword evidence="1" id="KW-0812">Transmembrane</keyword>
<keyword evidence="1" id="KW-1133">Transmembrane helix</keyword>
<proteinExistence type="predicted"/>
<sequence>MNEQTPSDGLRPLRDADPAAEAIASDALRTRVVGIPASGQAHARRRWLVPVAAAAAVVAVVGGAFAWGSGALAPSPGVTPLAVSTGSPETPAPPIALGSAGGGALELQADTMASPFFTAQGAHRFVVPPLDAATSTASTWAFEGASRYSAEEASRIAAALGVSGEPSTADMGGWMIGDPASAHLFLTPWRLSYEEGTPHPVKICEQQGDEQYGRDKLNDDGSWAFGQHMIQCMAEMPSPNEDDAQAAMKRFLTAVGIDPAHTQITIMDMGDDTTIMSVIAALVVDGDVTDITANIQVTAQGILSASAPVGTVVSLGEYPIVSPADAALRLNDTAYAASTVRSPGIADGIAALPPDVPAPAPTPGAAIPWSIGVHEITSARLGLASIIGPDRAHYLVPAYEFTASDGTVWSVIALADEALAESPLG</sequence>
<accession>A0A9W6M6Y1</accession>
<dbReference type="Proteomes" id="UP001142325">
    <property type="component" value="Unassembled WGS sequence"/>
</dbReference>